<feature type="compositionally biased region" description="Polar residues" evidence="1">
    <location>
        <begin position="27"/>
        <end position="45"/>
    </location>
</feature>
<gene>
    <name evidence="2" type="ORF">XA68_11755</name>
</gene>
<feature type="compositionally biased region" description="Basic and acidic residues" evidence="1">
    <location>
        <begin position="1"/>
        <end position="15"/>
    </location>
</feature>
<dbReference type="AlphaFoldDB" id="A0A2A9PG40"/>
<feature type="region of interest" description="Disordered" evidence="1">
    <location>
        <begin position="1"/>
        <end position="68"/>
    </location>
</feature>
<feature type="region of interest" description="Disordered" evidence="1">
    <location>
        <begin position="256"/>
        <end position="275"/>
    </location>
</feature>
<comment type="caution">
    <text evidence="2">The sequence shown here is derived from an EMBL/GenBank/DDBJ whole genome shotgun (WGS) entry which is preliminary data.</text>
</comment>
<dbReference type="EMBL" id="LAZP02000167">
    <property type="protein sequence ID" value="PFH59863.1"/>
    <property type="molecule type" value="Genomic_DNA"/>
</dbReference>
<evidence type="ECO:0000313" key="2">
    <source>
        <dbReference type="EMBL" id="PFH59863.1"/>
    </source>
</evidence>
<evidence type="ECO:0000313" key="3">
    <source>
        <dbReference type="Proteomes" id="UP000037136"/>
    </source>
</evidence>
<keyword evidence="3" id="KW-1185">Reference proteome</keyword>
<accession>A0A2A9PG40</accession>
<proteinExistence type="predicted"/>
<name>A0A2A9PG40_OPHUN</name>
<sequence length="275" mass="29556">MAPPRRRENAARRGGVDPMALDGPGGLSQSTHRPTQGSGPPSSGDRTVDAPNPPQATGYPSDRGKTPGEMVAIVSPSIPFHTIAMDFVVGLPDVPSADAPWAAPPGDFFNALLTVSDKFSKMCLLIPGHDAFTAEDWARRLCTELFRVWTGTSFSNASPNSFTTTTAISAFPSSRPASALRQQPRSGAPLTPYPFFSPAAPNPVPLSLTQAPPAVAFLVKLLPELRQKIVNIVPNLADLSRDKMVSLAQKHWDNEPRFKRSARTQVVPRDPYPKG</sequence>
<dbReference type="OrthoDB" id="4850684at2759"/>
<dbReference type="Proteomes" id="UP000037136">
    <property type="component" value="Unassembled WGS sequence"/>
</dbReference>
<reference evidence="2 3" key="1">
    <citation type="journal article" date="2015" name="BMC Genomics">
        <title>Gene expression during zombie ant biting behavior reflects the complexity underlying fungal parasitic behavioral manipulation.</title>
        <authorList>
            <person name="de Bekker C."/>
            <person name="Ohm R.A."/>
            <person name="Loreto R.G."/>
            <person name="Sebastian A."/>
            <person name="Albert I."/>
            <person name="Merrow M."/>
            <person name="Brachmann A."/>
            <person name="Hughes D.P."/>
        </authorList>
    </citation>
    <scope>NUCLEOTIDE SEQUENCE [LARGE SCALE GENOMIC DNA]</scope>
    <source>
        <strain evidence="2 3">SC16a</strain>
    </source>
</reference>
<dbReference type="STRING" id="268505.A0A2A9PG40"/>
<reference evidence="2 3" key="2">
    <citation type="journal article" date="2017" name="Sci. Rep.">
        <title>Ant-infecting Ophiocordyceps genomes reveal a high diversity of potential behavioral manipulation genes and a possible major role for enterotoxins.</title>
        <authorList>
            <person name="de Bekker C."/>
            <person name="Ohm R.A."/>
            <person name="Evans H.C."/>
            <person name="Brachmann A."/>
            <person name="Hughes D.P."/>
        </authorList>
    </citation>
    <scope>NUCLEOTIDE SEQUENCE [LARGE SCALE GENOMIC DNA]</scope>
    <source>
        <strain evidence="2 3">SC16a</strain>
    </source>
</reference>
<organism evidence="2 3">
    <name type="scientific">Ophiocordyceps unilateralis</name>
    <name type="common">Zombie-ant fungus</name>
    <name type="synonym">Torrubia unilateralis</name>
    <dbReference type="NCBI Taxonomy" id="268505"/>
    <lineage>
        <taxon>Eukaryota</taxon>
        <taxon>Fungi</taxon>
        <taxon>Dikarya</taxon>
        <taxon>Ascomycota</taxon>
        <taxon>Pezizomycotina</taxon>
        <taxon>Sordariomycetes</taxon>
        <taxon>Hypocreomycetidae</taxon>
        <taxon>Hypocreales</taxon>
        <taxon>Ophiocordycipitaceae</taxon>
        <taxon>Ophiocordyceps</taxon>
    </lineage>
</organism>
<evidence type="ECO:0000256" key="1">
    <source>
        <dbReference type="SAM" id="MobiDB-lite"/>
    </source>
</evidence>
<protein>
    <submittedName>
        <fullName evidence="2">Uncharacterized protein</fullName>
    </submittedName>
</protein>